<sequence>MKELERQHAHSSRLESIGQLAAGIAHEINTPMQCVANEVEFLEEQFVYLVDVVNQCQQIIEEDKSLSEADHL</sequence>
<dbReference type="Proteomes" id="UP000315750">
    <property type="component" value="Chromosome"/>
</dbReference>
<dbReference type="AlphaFoldDB" id="A0A518APB6"/>
<accession>A0A518APB6</accession>
<keyword evidence="3" id="KW-0808">Transferase</keyword>
<protein>
    <recommendedName>
        <fullName evidence="2">histidine kinase</fullName>
        <ecNumber evidence="2">2.7.13.3</ecNumber>
    </recommendedName>
</protein>
<dbReference type="InterPro" id="IPR003661">
    <property type="entry name" value="HisK_dim/P_dom"/>
</dbReference>
<organism evidence="3 4">
    <name type="scientific">Aeoliella mucimassa</name>
    <dbReference type="NCBI Taxonomy" id="2527972"/>
    <lineage>
        <taxon>Bacteria</taxon>
        <taxon>Pseudomonadati</taxon>
        <taxon>Planctomycetota</taxon>
        <taxon>Planctomycetia</taxon>
        <taxon>Pirellulales</taxon>
        <taxon>Lacipirellulaceae</taxon>
        <taxon>Aeoliella</taxon>
    </lineage>
</organism>
<dbReference type="GO" id="GO:0000155">
    <property type="term" value="F:phosphorelay sensor kinase activity"/>
    <property type="evidence" value="ECO:0007669"/>
    <property type="project" value="InterPro"/>
</dbReference>
<keyword evidence="3" id="KW-0418">Kinase</keyword>
<name>A0A518APB6_9BACT</name>
<dbReference type="SUPFAM" id="SSF47384">
    <property type="entry name" value="Homodimeric domain of signal transducing histidine kinase"/>
    <property type="match status" value="1"/>
</dbReference>
<dbReference type="Gene3D" id="1.10.287.130">
    <property type="match status" value="1"/>
</dbReference>
<gene>
    <name evidence="3" type="ORF">Pan181_27760</name>
</gene>
<evidence type="ECO:0000313" key="3">
    <source>
        <dbReference type="EMBL" id="QDU56566.1"/>
    </source>
</evidence>
<dbReference type="EC" id="2.7.13.3" evidence="2"/>
<dbReference type="KEGG" id="amuc:Pan181_27760"/>
<dbReference type="InterPro" id="IPR036097">
    <property type="entry name" value="HisK_dim/P_sf"/>
</dbReference>
<dbReference type="CDD" id="cd00082">
    <property type="entry name" value="HisKA"/>
    <property type="match status" value="1"/>
</dbReference>
<evidence type="ECO:0000256" key="2">
    <source>
        <dbReference type="ARBA" id="ARBA00012438"/>
    </source>
</evidence>
<reference evidence="3 4" key="1">
    <citation type="submission" date="2019-02" db="EMBL/GenBank/DDBJ databases">
        <title>Deep-cultivation of Planctomycetes and their phenomic and genomic characterization uncovers novel biology.</title>
        <authorList>
            <person name="Wiegand S."/>
            <person name="Jogler M."/>
            <person name="Boedeker C."/>
            <person name="Pinto D."/>
            <person name="Vollmers J."/>
            <person name="Rivas-Marin E."/>
            <person name="Kohn T."/>
            <person name="Peeters S.H."/>
            <person name="Heuer A."/>
            <person name="Rast P."/>
            <person name="Oberbeckmann S."/>
            <person name="Bunk B."/>
            <person name="Jeske O."/>
            <person name="Meyerdierks A."/>
            <person name="Storesund J.E."/>
            <person name="Kallscheuer N."/>
            <person name="Luecker S."/>
            <person name="Lage O.M."/>
            <person name="Pohl T."/>
            <person name="Merkel B.J."/>
            <person name="Hornburger P."/>
            <person name="Mueller R.-W."/>
            <person name="Bruemmer F."/>
            <person name="Labrenz M."/>
            <person name="Spormann A.M."/>
            <person name="Op den Camp H."/>
            <person name="Overmann J."/>
            <person name="Amann R."/>
            <person name="Jetten M.S.M."/>
            <person name="Mascher T."/>
            <person name="Medema M.H."/>
            <person name="Devos D.P."/>
            <person name="Kaster A.-K."/>
            <person name="Ovreas L."/>
            <person name="Rohde M."/>
            <person name="Galperin M.Y."/>
            <person name="Jogler C."/>
        </authorList>
    </citation>
    <scope>NUCLEOTIDE SEQUENCE [LARGE SCALE GENOMIC DNA]</scope>
    <source>
        <strain evidence="3 4">Pan181</strain>
    </source>
</reference>
<dbReference type="EMBL" id="CP036278">
    <property type="protein sequence ID" value="QDU56566.1"/>
    <property type="molecule type" value="Genomic_DNA"/>
</dbReference>
<comment type="catalytic activity">
    <reaction evidence="1">
        <text>ATP + protein L-histidine = ADP + protein N-phospho-L-histidine.</text>
        <dbReference type="EC" id="2.7.13.3"/>
    </reaction>
</comment>
<evidence type="ECO:0000256" key="1">
    <source>
        <dbReference type="ARBA" id="ARBA00000085"/>
    </source>
</evidence>
<proteinExistence type="predicted"/>
<evidence type="ECO:0000313" key="4">
    <source>
        <dbReference type="Proteomes" id="UP000315750"/>
    </source>
</evidence>
<keyword evidence="4" id="KW-1185">Reference proteome</keyword>